<evidence type="ECO:0000256" key="9">
    <source>
        <dbReference type="ARBA" id="ARBA00022967"/>
    </source>
</evidence>
<dbReference type="PANTHER" id="PTHR46552">
    <property type="entry name" value="NADH-UBIQUINONE OXIDOREDUCTASE CHAIN 2"/>
    <property type="match status" value="1"/>
</dbReference>
<sequence length="304" mass="34593">MVLVMLFIPLLLMILTTSNWFYFWALMEIISMSVVLIITSKNKLFSESAMMLFIIQAVSGLLILVGGTYVQAFSSNSFLWMTMLLGILLKLGLAPLHFWVLPLLGQIDYFSMFFVLGPAKIPPLSLLCFNFSYQVVLFFSLLSMITGSLLGLAATNVKGIIGASSITHTGWIFFSYLCNFMWNYFTIYMVSTFFLLFSLNQNQDLLSGLNLLSMSGLPPFSLFLAKAYLISVLMMYLNPFFVVILLVMALLSLYYYLKFAYKFWLKSTNSKVWSVKGVYILTLTHMLTAALCIFFYGWDLALNF</sequence>
<dbReference type="Pfam" id="PF00361">
    <property type="entry name" value="Proton_antipo_M"/>
    <property type="match status" value="1"/>
</dbReference>
<keyword evidence="10" id="KW-0249">Electron transport</keyword>
<evidence type="ECO:0000256" key="5">
    <source>
        <dbReference type="ARBA" id="ARBA00022448"/>
    </source>
</evidence>
<evidence type="ECO:0000256" key="2">
    <source>
        <dbReference type="ARBA" id="ARBA00007012"/>
    </source>
</evidence>
<keyword evidence="7 18" id="KW-0812">Transmembrane</keyword>
<geneLocation type="mitochondrion" evidence="20"/>
<feature type="transmembrane region" description="Helical" evidence="18">
    <location>
        <begin position="278"/>
        <end position="298"/>
    </location>
</feature>
<comment type="similarity">
    <text evidence="2">Belongs to the complex I subunit 2 family.</text>
</comment>
<evidence type="ECO:0000256" key="13">
    <source>
        <dbReference type="ARBA" id="ARBA00023075"/>
    </source>
</evidence>
<dbReference type="InterPro" id="IPR001750">
    <property type="entry name" value="ND/Mrp_TM"/>
</dbReference>
<dbReference type="InterPro" id="IPR050175">
    <property type="entry name" value="Complex_I_Subunit_2"/>
</dbReference>
<feature type="transmembrane region" description="Helical" evidence="18">
    <location>
        <begin position="173"/>
        <end position="197"/>
    </location>
</feature>
<dbReference type="EMBL" id="MG722906">
    <property type="protein sequence ID" value="AWX92091.1"/>
    <property type="molecule type" value="Genomic_DNA"/>
</dbReference>
<feature type="transmembrane region" description="Helical" evidence="18">
    <location>
        <begin position="78"/>
        <end position="104"/>
    </location>
</feature>
<gene>
    <name evidence="20" type="primary">ND2</name>
</gene>
<feature type="transmembrane region" description="Helical" evidence="18">
    <location>
        <begin position="124"/>
        <end position="153"/>
    </location>
</feature>
<reference evidence="20" key="1">
    <citation type="submission" date="2017-12" db="EMBL/GenBank/DDBJ databases">
        <title>The complete mitochondrial genome of Phiolomycus bilineatus.</title>
        <authorList>
            <person name="Yang T."/>
            <person name="Xu G."/>
            <person name="Shen H."/>
            <person name="Gu B."/>
        </authorList>
    </citation>
    <scope>NUCLEOTIDE SEQUENCE</scope>
    <source>
        <tissue evidence="20">Muscular tissue</tissue>
    </source>
</reference>
<evidence type="ECO:0000256" key="15">
    <source>
        <dbReference type="ARBA" id="ARBA00023136"/>
    </source>
</evidence>
<accession>A0A344AZ09</accession>
<keyword evidence="15 18" id="KW-0472">Membrane</keyword>
<keyword evidence="5" id="KW-0813">Transport</keyword>
<keyword evidence="6" id="KW-0679">Respiratory chain</keyword>
<evidence type="ECO:0000256" key="17">
    <source>
        <dbReference type="ARBA" id="ARBA00049551"/>
    </source>
</evidence>
<keyword evidence="9" id="KW-1278">Translocase</keyword>
<evidence type="ECO:0000313" key="20">
    <source>
        <dbReference type="EMBL" id="AWX92091.1"/>
    </source>
</evidence>
<evidence type="ECO:0000256" key="18">
    <source>
        <dbReference type="SAM" id="Phobius"/>
    </source>
</evidence>
<dbReference type="EC" id="7.1.1.2" evidence="3"/>
<comment type="subcellular location">
    <subcellularLocation>
        <location evidence="1">Mitochondrion inner membrane</location>
        <topology evidence="1">Multi-pass membrane protein</topology>
    </subcellularLocation>
</comment>
<evidence type="ECO:0000256" key="1">
    <source>
        <dbReference type="ARBA" id="ARBA00004448"/>
    </source>
</evidence>
<dbReference type="GO" id="GO:0006120">
    <property type="term" value="P:mitochondrial electron transport, NADH to ubiquinone"/>
    <property type="evidence" value="ECO:0007669"/>
    <property type="project" value="TreeGrafter"/>
</dbReference>
<evidence type="ECO:0000256" key="14">
    <source>
        <dbReference type="ARBA" id="ARBA00023128"/>
    </source>
</evidence>
<feature type="transmembrane region" description="Helical" evidence="18">
    <location>
        <begin position="236"/>
        <end position="257"/>
    </location>
</feature>
<feature type="domain" description="NADH:quinone oxidoreductase/Mrp antiporter transmembrane" evidence="19">
    <location>
        <begin position="18"/>
        <end position="199"/>
    </location>
</feature>
<keyword evidence="11 18" id="KW-1133">Transmembrane helix</keyword>
<protein>
    <recommendedName>
        <fullName evidence="4">NADH-ubiquinone oxidoreductase chain 2</fullName>
        <ecNumber evidence="3">7.1.1.2</ecNumber>
    </recommendedName>
    <alternativeName>
        <fullName evidence="16">NADH dehydrogenase subunit 2</fullName>
    </alternativeName>
</protein>
<dbReference type="GO" id="GO:0008137">
    <property type="term" value="F:NADH dehydrogenase (ubiquinone) activity"/>
    <property type="evidence" value="ECO:0007669"/>
    <property type="project" value="UniProtKB-EC"/>
</dbReference>
<dbReference type="AlphaFoldDB" id="A0A344AZ09"/>
<comment type="catalytic activity">
    <reaction evidence="17">
        <text>a ubiquinone + NADH + 5 H(+)(in) = a ubiquinol + NAD(+) + 4 H(+)(out)</text>
        <dbReference type="Rhea" id="RHEA:29091"/>
        <dbReference type="Rhea" id="RHEA-COMP:9565"/>
        <dbReference type="Rhea" id="RHEA-COMP:9566"/>
        <dbReference type="ChEBI" id="CHEBI:15378"/>
        <dbReference type="ChEBI" id="CHEBI:16389"/>
        <dbReference type="ChEBI" id="CHEBI:17976"/>
        <dbReference type="ChEBI" id="CHEBI:57540"/>
        <dbReference type="ChEBI" id="CHEBI:57945"/>
        <dbReference type="EC" id="7.1.1.2"/>
    </reaction>
</comment>
<keyword evidence="14 20" id="KW-0496">Mitochondrion</keyword>
<evidence type="ECO:0000256" key="3">
    <source>
        <dbReference type="ARBA" id="ARBA00012944"/>
    </source>
</evidence>
<evidence type="ECO:0000259" key="19">
    <source>
        <dbReference type="Pfam" id="PF00361"/>
    </source>
</evidence>
<feature type="transmembrane region" description="Helical" evidence="18">
    <location>
        <begin position="209"/>
        <end position="230"/>
    </location>
</feature>
<proteinExistence type="inferred from homology"/>
<feature type="transmembrane region" description="Helical" evidence="18">
    <location>
        <begin position="50"/>
        <end position="72"/>
    </location>
</feature>
<evidence type="ECO:0000256" key="12">
    <source>
        <dbReference type="ARBA" id="ARBA00023027"/>
    </source>
</evidence>
<evidence type="ECO:0000256" key="11">
    <source>
        <dbReference type="ARBA" id="ARBA00022989"/>
    </source>
</evidence>
<evidence type="ECO:0000256" key="8">
    <source>
        <dbReference type="ARBA" id="ARBA00022792"/>
    </source>
</evidence>
<evidence type="ECO:0000256" key="6">
    <source>
        <dbReference type="ARBA" id="ARBA00022660"/>
    </source>
</evidence>
<keyword evidence="8" id="KW-0999">Mitochondrion inner membrane</keyword>
<dbReference type="PANTHER" id="PTHR46552:SF1">
    <property type="entry name" value="NADH-UBIQUINONE OXIDOREDUCTASE CHAIN 2"/>
    <property type="match status" value="1"/>
</dbReference>
<evidence type="ECO:0000256" key="7">
    <source>
        <dbReference type="ARBA" id="ARBA00022692"/>
    </source>
</evidence>
<keyword evidence="12" id="KW-0520">NAD</keyword>
<evidence type="ECO:0000256" key="16">
    <source>
        <dbReference type="ARBA" id="ARBA00031028"/>
    </source>
</evidence>
<organism evidence="20">
    <name type="scientific">Meghimatium bilineatum</name>
    <dbReference type="NCBI Taxonomy" id="318265"/>
    <lineage>
        <taxon>Eukaryota</taxon>
        <taxon>Metazoa</taxon>
        <taxon>Spiralia</taxon>
        <taxon>Lophotrochozoa</taxon>
        <taxon>Mollusca</taxon>
        <taxon>Gastropoda</taxon>
        <taxon>Heterobranchia</taxon>
        <taxon>Euthyneura</taxon>
        <taxon>Panpulmonata</taxon>
        <taxon>Eupulmonata</taxon>
        <taxon>Stylommatophora</taxon>
        <taxon>Helicina</taxon>
        <taxon>Arionoidea</taxon>
        <taxon>Philomycidae</taxon>
        <taxon>Meghimatium</taxon>
    </lineage>
</organism>
<keyword evidence="13" id="KW-0830">Ubiquinone</keyword>
<dbReference type="GO" id="GO:0005743">
    <property type="term" value="C:mitochondrial inner membrane"/>
    <property type="evidence" value="ECO:0007669"/>
    <property type="project" value="UniProtKB-SubCell"/>
</dbReference>
<evidence type="ECO:0000256" key="4">
    <source>
        <dbReference type="ARBA" id="ARBA00021008"/>
    </source>
</evidence>
<name>A0A344AZ09_9EUPU</name>
<evidence type="ECO:0000256" key="10">
    <source>
        <dbReference type="ARBA" id="ARBA00022982"/>
    </source>
</evidence>